<name>A0AA40LDJ9_CNENI</name>
<protein>
    <recommendedName>
        <fullName evidence="4">Immunoglobulin V-set domain-containing protein</fullName>
    </recommendedName>
</protein>
<dbReference type="PANTHER" id="PTHR23266">
    <property type="entry name" value="IMMUNOGLOBULIN HEAVY CHAIN"/>
    <property type="match status" value="1"/>
</dbReference>
<comment type="caution">
    <text evidence="5">The sequence shown here is derived from an EMBL/GenBank/DDBJ whole genome shotgun (WGS) entry which is preliminary data.</text>
</comment>
<feature type="domain" description="Immunoglobulin V-set" evidence="4">
    <location>
        <begin position="4"/>
        <end position="62"/>
    </location>
</feature>
<proteinExistence type="predicted"/>
<dbReference type="InterPro" id="IPR036179">
    <property type="entry name" value="Ig-like_dom_sf"/>
</dbReference>
<evidence type="ECO:0000313" key="6">
    <source>
        <dbReference type="Proteomes" id="UP001177744"/>
    </source>
</evidence>
<accession>A0AA40LDJ9</accession>
<keyword evidence="6" id="KW-1185">Reference proteome</keyword>
<evidence type="ECO:0000256" key="1">
    <source>
        <dbReference type="ARBA" id="ARBA00022859"/>
    </source>
</evidence>
<evidence type="ECO:0000256" key="2">
    <source>
        <dbReference type="ARBA" id="ARBA00023130"/>
    </source>
</evidence>
<organism evidence="5 6">
    <name type="scientific">Cnephaeus nilssonii</name>
    <name type="common">Northern bat</name>
    <name type="synonym">Eptesicus nilssonii</name>
    <dbReference type="NCBI Taxonomy" id="3371016"/>
    <lineage>
        <taxon>Eukaryota</taxon>
        <taxon>Metazoa</taxon>
        <taxon>Chordata</taxon>
        <taxon>Craniata</taxon>
        <taxon>Vertebrata</taxon>
        <taxon>Euteleostomi</taxon>
        <taxon>Mammalia</taxon>
        <taxon>Eutheria</taxon>
        <taxon>Laurasiatheria</taxon>
        <taxon>Chiroptera</taxon>
        <taxon>Yangochiroptera</taxon>
        <taxon>Vespertilionidae</taxon>
        <taxon>Cnephaeus</taxon>
    </lineage>
</organism>
<evidence type="ECO:0000256" key="3">
    <source>
        <dbReference type="ARBA" id="ARBA00043265"/>
    </source>
</evidence>
<sequence length="343" mass="37425">MKMLHSLQISRFRYIYNTGGGTYYADFVKGLFTISRDNAKNSLFLQINSLRAENTALYYCARHTVKGSQCEPRQTSLKERLKPPGGAQAKIFSNREVLLIAASKLFGAYSGNRIPAPGSPGSHSLIRTEHRPHTMGFGLSWVFLVALLRGVQCELQMVESGGGLVQPGGSLRLSLAASGFTFSSHHMNWVCQSPGKRLEWVSRITNTGGSTYYADSVKGRFTSSRDNAKNTLYLQMNSVRAEDMAMHYCVRDTPLKQPRLLLIRPSSSAGAMKPLLPLFPMLHTPSPYRGPGQAAVGGNPCRLPWSMIRDRGPGQPAAGVNPRCLPWSMIPDSGFESAAAGGG</sequence>
<dbReference type="SMART" id="SM00406">
    <property type="entry name" value="IGv"/>
    <property type="match status" value="2"/>
</dbReference>
<dbReference type="SUPFAM" id="SSF48726">
    <property type="entry name" value="Immunoglobulin"/>
    <property type="match status" value="2"/>
</dbReference>
<gene>
    <name evidence="5" type="ORF">QTO34_012610</name>
</gene>
<dbReference type="EMBL" id="JAULJE010000024">
    <property type="protein sequence ID" value="KAK1328187.1"/>
    <property type="molecule type" value="Genomic_DNA"/>
</dbReference>
<reference evidence="5" key="1">
    <citation type="submission" date="2023-06" db="EMBL/GenBank/DDBJ databases">
        <title>Reference genome for the Northern bat (Eptesicus nilssonii), a most northern bat species.</title>
        <authorList>
            <person name="Laine V.N."/>
            <person name="Pulliainen A.T."/>
            <person name="Lilley T.M."/>
        </authorList>
    </citation>
    <scope>NUCLEOTIDE SEQUENCE</scope>
    <source>
        <strain evidence="5">BLF_Eptnil</strain>
        <tissue evidence="5">Kidney</tissue>
    </source>
</reference>
<dbReference type="GO" id="GO:0005576">
    <property type="term" value="C:extracellular region"/>
    <property type="evidence" value="ECO:0007669"/>
    <property type="project" value="UniProtKB-ARBA"/>
</dbReference>
<keyword evidence="2" id="KW-1064">Adaptive immunity</keyword>
<dbReference type="FunFam" id="2.60.40.10:FF:001259">
    <property type="entry name" value="Immunoglobulin heavy variable 13-2"/>
    <property type="match status" value="1"/>
</dbReference>
<dbReference type="Proteomes" id="UP001177744">
    <property type="component" value="Unassembled WGS sequence"/>
</dbReference>
<dbReference type="InterPro" id="IPR050199">
    <property type="entry name" value="IgHV"/>
</dbReference>
<feature type="domain" description="Immunoglobulin V-set" evidence="4">
    <location>
        <begin position="170"/>
        <end position="251"/>
    </location>
</feature>
<dbReference type="Gene3D" id="2.60.40.10">
    <property type="entry name" value="Immunoglobulins"/>
    <property type="match status" value="2"/>
</dbReference>
<dbReference type="InterPro" id="IPR013106">
    <property type="entry name" value="Ig_V-set"/>
</dbReference>
<dbReference type="InterPro" id="IPR013783">
    <property type="entry name" value="Ig-like_fold"/>
</dbReference>
<dbReference type="GO" id="GO:0019814">
    <property type="term" value="C:immunoglobulin complex"/>
    <property type="evidence" value="ECO:0007669"/>
    <property type="project" value="UniProtKB-KW"/>
</dbReference>
<keyword evidence="1" id="KW-0391">Immunity</keyword>
<dbReference type="GO" id="GO:0002250">
    <property type="term" value="P:adaptive immune response"/>
    <property type="evidence" value="ECO:0007669"/>
    <property type="project" value="UniProtKB-KW"/>
</dbReference>
<evidence type="ECO:0000313" key="5">
    <source>
        <dbReference type="EMBL" id="KAK1328187.1"/>
    </source>
</evidence>
<keyword evidence="3" id="KW-1280">Immunoglobulin</keyword>
<evidence type="ECO:0000259" key="4">
    <source>
        <dbReference type="SMART" id="SM00406"/>
    </source>
</evidence>
<dbReference type="AlphaFoldDB" id="A0AA40LDJ9"/>